<reference evidence="1 2" key="1">
    <citation type="submission" date="2019-07" db="EMBL/GenBank/DDBJ databases">
        <title>WGS assembly of Gossypium mustelinum.</title>
        <authorList>
            <person name="Chen Z.J."/>
            <person name="Sreedasyam A."/>
            <person name="Ando A."/>
            <person name="Song Q."/>
            <person name="De L."/>
            <person name="Hulse-Kemp A."/>
            <person name="Ding M."/>
            <person name="Ye W."/>
            <person name="Kirkbride R."/>
            <person name="Jenkins J."/>
            <person name="Plott C."/>
            <person name="Lovell J."/>
            <person name="Lin Y.-M."/>
            <person name="Vaughn R."/>
            <person name="Liu B."/>
            <person name="Li W."/>
            <person name="Simpson S."/>
            <person name="Scheffler B."/>
            <person name="Saski C."/>
            <person name="Grover C."/>
            <person name="Hu G."/>
            <person name="Conover J."/>
            <person name="Carlson J."/>
            <person name="Shu S."/>
            <person name="Boston L."/>
            <person name="Williams M."/>
            <person name="Peterson D."/>
            <person name="Mcgee K."/>
            <person name="Jones D."/>
            <person name="Wendel J."/>
            <person name="Stelly D."/>
            <person name="Grimwood J."/>
            <person name="Schmutz J."/>
        </authorList>
    </citation>
    <scope>NUCLEOTIDE SEQUENCE [LARGE SCALE GENOMIC DNA]</scope>
    <source>
        <strain evidence="1">1408120.09</strain>
    </source>
</reference>
<evidence type="ECO:0000313" key="1">
    <source>
        <dbReference type="EMBL" id="TYI99870.1"/>
    </source>
</evidence>
<dbReference type="Proteomes" id="UP000323597">
    <property type="component" value="Chromosome A13"/>
</dbReference>
<protein>
    <submittedName>
        <fullName evidence="1">Uncharacterized protein</fullName>
    </submittedName>
</protein>
<name>A0A5D2WG43_GOSMU</name>
<evidence type="ECO:0000313" key="2">
    <source>
        <dbReference type="Proteomes" id="UP000323597"/>
    </source>
</evidence>
<sequence length="152" mass="17935">MNPNDIIKVSYSWANQYISVHRDVSRVIIQFDNFDVVKAICYRQLAGASISLVKRIQHILSHEDKRFVQHTLKKNNQLRSLTFCYTFPFDCFISSVWSPWSSPLQYSPNMLRNSSFQQPWYGFEELLIESPIKRNDYPRSPIFMNKPKPVAK</sequence>
<keyword evidence="2" id="KW-1185">Reference proteome</keyword>
<dbReference type="AlphaFoldDB" id="A0A5D2WG43"/>
<gene>
    <name evidence="1" type="ORF">E1A91_A13G047400v1</name>
</gene>
<dbReference type="EMBL" id="CM017648">
    <property type="protein sequence ID" value="TYI99870.1"/>
    <property type="molecule type" value="Genomic_DNA"/>
</dbReference>
<accession>A0A5D2WG43</accession>
<organism evidence="1 2">
    <name type="scientific">Gossypium mustelinum</name>
    <name type="common">Cotton</name>
    <name type="synonym">Gossypium caicoense</name>
    <dbReference type="NCBI Taxonomy" id="34275"/>
    <lineage>
        <taxon>Eukaryota</taxon>
        <taxon>Viridiplantae</taxon>
        <taxon>Streptophyta</taxon>
        <taxon>Embryophyta</taxon>
        <taxon>Tracheophyta</taxon>
        <taxon>Spermatophyta</taxon>
        <taxon>Magnoliopsida</taxon>
        <taxon>eudicotyledons</taxon>
        <taxon>Gunneridae</taxon>
        <taxon>Pentapetalae</taxon>
        <taxon>rosids</taxon>
        <taxon>malvids</taxon>
        <taxon>Malvales</taxon>
        <taxon>Malvaceae</taxon>
        <taxon>Malvoideae</taxon>
        <taxon>Gossypium</taxon>
    </lineage>
</organism>
<proteinExistence type="predicted"/>